<reference evidence="1 2" key="1">
    <citation type="submission" date="2016-05" db="EMBL/GenBank/DDBJ databases">
        <title>Genome sequencing reveals origins of a unique bacterial endosymbiosis in the earliest lineages of terrestrial Fungi.</title>
        <authorList>
            <consortium name="DOE Joint Genome Institute"/>
            <person name="Uehling J."/>
            <person name="Gryganskyi A."/>
            <person name="Hameed K."/>
            <person name="Tschaplinski T."/>
            <person name="Misztal P."/>
            <person name="Wu S."/>
            <person name="Desiro A."/>
            <person name="Vande Pol N."/>
            <person name="Du Z.-Y."/>
            <person name="Zienkiewicz A."/>
            <person name="Zienkiewicz K."/>
            <person name="Morin E."/>
            <person name="Tisserant E."/>
            <person name="Splivallo R."/>
            <person name="Hainaut M."/>
            <person name="Henrissat B."/>
            <person name="Ohm R."/>
            <person name="Kuo A."/>
            <person name="Yan J."/>
            <person name="Lipzen A."/>
            <person name="Nolan M."/>
            <person name="Labutti K."/>
            <person name="Barry K."/>
            <person name="Goldstein A."/>
            <person name="Labbe J."/>
            <person name="Schadt C."/>
            <person name="Tuskan G."/>
            <person name="Grigoriev I."/>
            <person name="Martin F."/>
            <person name="Vilgalys R."/>
            <person name="Bonito G."/>
        </authorList>
    </citation>
    <scope>NUCLEOTIDE SEQUENCE [LARGE SCALE GENOMIC DNA]</scope>
    <source>
        <strain evidence="1 2">AG-77</strain>
    </source>
</reference>
<keyword evidence="2" id="KW-1185">Reference proteome</keyword>
<dbReference type="EMBL" id="KV442089">
    <property type="protein sequence ID" value="OAQ24705.1"/>
    <property type="molecule type" value="Genomic_DNA"/>
</dbReference>
<dbReference type="OrthoDB" id="2437116at2759"/>
<evidence type="ECO:0000313" key="2">
    <source>
        <dbReference type="Proteomes" id="UP000078512"/>
    </source>
</evidence>
<dbReference type="Proteomes" id="UP000078512">
    <property type="component" value="Unassembled WGS sequence"/>
</dbReference>
<gene>
    <name evidence="1" type="ORF">K457DRAFT_23840</name>
</gene>
<evidence type="ECO:0000313" key="1">
    <source>
        <dbReference type="EMBL" id="OAQ24705.1"/>
    </source>
</evidence>
<proteinExistence type="predicted"/>
<protein>
    <submittedName>
        <fullName evidence="1">Uncharacterized protein</fullName>
    </submittedName>
</protein>
<dbReference type="AlphaFoldDB" id="A0A197JHT7"/>
<organism evidence="1 2">
    <name type="scientific">Linnemannia elongata AG-77</name>
    <dbReference type="NCBI Taxonomy" id="1314771"/>
    <lineage>
        <taxon>Eukaryota</taxon>
        <taxon>Fungi</taxon>
        <taxon>Fungi incertae sedis</taxon>
        <taxon>Mucoromycota</taxon>
        <taxon>Mortierellomycotina</taxon>
        <taxon>Mortierellomycetes</taxon>
        <taxon>Mortierellales</taxon>
        <taxon>Mortierellaceae</taxon>
        <taxon>Linnemannia</taxon>
    </lineage>
</organism>
<name>A0A197JHT7_9FUNG</name>
<accession>A0A197JHT7</accession>
<sequence>MSKRACRYFEKLEQEHLVETAKTLCTLKGSEQHEYTQILKRYVSTLANDGINKLKAKLIMDRGSILKKCEVQERLPASVELEDKILQILIILCYFDPFGKNLPSKGDCLQICVSIFSIMVDKLTLLLPGIYKDCKVENQQVVREWE</sequence>